<dbReference type="Pfam" id="PF00112">
    <property type="entry name" value="Peptidase_C1"/>
    <property type="match status" value="1"/>
</dbReference>
<comment type="similarity">
    <text evidence="1">Belongs to the peptidase C1 family.</text>
</comment>
<dbReference type="InterPro" id="IPR000169">
    <property type="entry name" value="Pept_cys_AS"/>
</dbReference>
<dbReference type="PANTHER" id="PTHR12411">
    <property type="entry name" value="CYSTEINE PROTEASE FAMILY C1-RELATED"/>
    <property type="match status" value="1"/>
</dbReference>
<dbReference type="InterPro" id="IPR000668">
    <property type="entry name" value="Peptidase_C1A_C"/>
</dbReference>
<dbReference type="SUPFAM" id="SSF54001">
    <property type="entry name" value="Cysteine proteinases"/>
    <property type="match status" value="1"/>
</dbReference>
<dbReference type="PROSITE" id="PS00139">
    <property type="entry name" value="THIOL_PROTEASE_CYS"/>
    <property type="match status" value="1"/>
</dbReference>
<dbReference type="GO" id="GO:0006508">
    <property type="term" value="P:proteolysis"/>
    <property type="evidence" value="ECO:0007669"/>
    <property type="project" value="UniProtKB-KW"/>
</dbReference>
<keyword evidence="3" id="KW-0732">Signal</keyword>
<evidence type="ECO:0000256" key="6">
    <source>
        <dbReference type="ARBA" id="ARBA00023157"/>
    </source>
</evidence>
<dbReference type="PROSITE" id="PS00640">
    <property type="entry name" value="THIOL_PROTEASE_ASN"/>
    <property type="match status" value="1"/>
</dbReference>
<accession>A0A2N9IKF6</accession>
<keyword evidence="2" id="KW-0645">Protease</keyword>
<dbReference type="InterPro" id="IPR025660">
    <property type="entry name" value="Pept_his_AS"/>
</dbReference>
<gene>
    <name evidence="8" type="ORF">FSB_LOCUS52502</name>
</gene>
<keyword evidence="4" id="KW-0378">Hydrolase</keyword>
<name>A0A2N9IKF6_FAGSY</name>
<evidence type="ECO:0000256" key="3">
    <source>
        <dbReference type="ARBA" id="ARBA00022729"/>
    </source>
</evidence>
<evidence type="ECO:0000256" key="1">
    <source>
        <dbReference type="ARBA" id="ARBA00008455"/>
    </source>
</evidence>
<reference evidence="8" key="1">
    <citation type="submission" date="2018-02" db="EMBL/GenBank/DDBJ databases">
        <authorList>
            <person name="Cohen D.B."/>
            <person name="Kent A.D."/>
        </authorList>
    </citation>
    <scope>NUCLEOTIDE SEQUENCE</scope>
</reference>
<sequence>MSHPKTNFSYDKNKGLPTSVDWRKEGVVTPIKDQGECGGCWAFSAVAAVEGINKIKTGNLVSLSEQELMDCDINTGNEGCSGGYMDKAFEFIKKNGGLTTEEDYPYKGEDGTCDKEKENNHAVTISSYEKVAANDEKSLQAAVANQPVSVAVDAGSYEFQFYSEGIFTNQCGNDLNHGVTAVGYGEDGGKYWLVKNSWGTSWGESGYIRMERDSNDKQGICGIAMDASYPLMD</sequence>
<evidence type="ECO:0000256" key="2">
    <source>
        <dbReference type="ARBA" id="ARBA00022670"/>
    </source>
</evidence>
<feature type="domain" description="Peptidase C1A papain C-terminal" evidence="7">
    <location>
        <begin position="16"/>
        <end position="231"/>
    </location>
</feature>
<organism evidence="8">
    <name type="scientific">Fagus sylvatica</name>
    <name type="common">Beechnut</name>
    <dbReference type="NCBI Taxonomy" id="28930"/>
    <lineage>
        <taxon>Eukaryota</taxon>
        <taxon>Viridiplantae</taxon>
        <taxon>Streptophyta</taxon>
        <taxon>Embryophyta</taxon>
        <taxon>Tracheophyta</taxon>
        <taxon>Spermatophyta</taxon>
        <taxon>Magnoliopsida</taxon>
        <taxon>eudicotyledons</taxon>
        <taxon>Gunneridae</taxon>
        <taxon>Pentapetalae</taxon>
        <taxon>rosids</taxon>
        <taxon>fabids</taxon>
        <taxon>Fagales</taxon>
        <taxon>Fagaceae</taxon>
        <taxon>Fagus</taxon>
    </lineage>
</organism>
<dbReference type="EMBL" id="OIVN01005957">
    <property type="protein sequence ID" value="SPD24620.1"/>
    <property type="molecule type" value="Genomic_DNA"/>
</dbReference>
<dbReference type="InterPro" id="IPR038765">
    <property type="entry name" value="Papain-like_cys_pep_sf"/>
</dbReference>
<protein>
    <recommendedName>
        <fullName evidence="7">Peptidase C1A papain C-terminal domain-containing protein</fullName>
    </recommendedName>
</protein>
<dbReference type="GO" id="GO:0008234">
    <property type="term" value="F:cysteine-type peptidase activity"/>
    <property type="evidence" value="ECO:0007669"/>
    <property type="project" value="UniProtKB-KW"/>
</dbReference>
<dbReference type="InterPro" id="IPR013128">
    <property type="entry name" value="Peptidase_C1A"/>
</dbReference>
<evidence type="ECO:0000259" key="7">
    <source>
        <dbReference type="SMART" id="SM00645"/>
    </source>
</evidence>
<dbReference type="InterPro" id="IPR025661">
    <property type="entry name" value="Pept_asp_AS"/>
</dbReference>
<dbReference type="PRINTS" id="PR00705">
    <property type="entry name" value="PAPAIN"/>
</dbReference>
<dbReference type="InterPro" id="IPR039417">
    <property type="entry name" value="Peptidase_C1A_papain-like"/>
</dbReference>
<evidence type="ECO:0000256" key="4">
    <source>
        <dbReference type="ARBA" id="ARBA00022801"/>
    </source>
</evidence>
<proteinExistence type="inferred from homology"/>
<dbReference type="SMART" id="SM00645">
    <property type="entry name" value="Pept_C1"/>
    <property type="match status" value="1"/>
</dbReference>
<evidence type="ECO:0000313" key="8">
    <source>
        <dbReference type="EMBL" id="SPD24620.1"/>
    </source>
</evidence>
<keyword evidence="5" id="KW-0788">Thiol protease</keyword>
<dbReference type="Gene3D" id="3.90.70.10">
    <property type="entry name" value="Cysteine proteinases"/>
    <property type="match status" value="1"/>
</dbReference>
<evidence type="ECO:0000256" key="5">
    <source>
        <dbReference type="ARBA" id="ARBA00022807"/>
    </source>
</evidence>
<dbReference type="AlphaFoldDB" id="A0A2N9IKF6"/>
<keyword evidence="6" id="KW-1015">Disulfide bond</keyword>
<dbReference type="PROSITE" id="PS00639">
    <property type="entry name" value="THIOL_PROTEASE_HIS"/>
    <property type="match status" value="1"/>
</dbReference>
<dbReference type="CDD" id="cd02248">
    <property type="entry name" value="Peptidase_C1A"/>
    <property type="match status" value="1"/>
</dbReference>
<dbReference type="FunFam" id="3.90.70.10:FF:000067">
    <property type="entry name" value="Senescence-specific cysteine protease"/>
    <property type="match status" value="1"/>
</dbReference>